<dbReference type="EMBL" id="BJYX01000007">
    <property type="protein sequence ID" value="GEO30005.1"/>
    <property type="molecule type" value="Genomic_DNA"/>
</dbReference>
<gene>
    <name evidence="2" type="ORF">TAE01_18150</name>
</gene>
<protein>
    <submittedName>
        <fullName evidence="2">Uncharacterized protein</fullName>
    </submittedName>
</protein>
<sequence length="614" mass="63451">MLIRRLLYVLIGVLSMLALLVTTDGVTALAKGGGGLGGGGGGLGGGGTAKPPPTRPAPGAAGVTRSFPALVPPVFTGDPSHSALHQFDVTGFIQDATVTDNCPAGVDALHDGGELLVNGLKVVVPCNSVIQMPASSTTWRGFVDPPADQPSLPISLEQLGSSPGTFPSFEIHVVGNTVAGRYVAGLVTVSQQSLNQGQGVITSIDYAAGQLHVGAAVGAPDQAIVEINDPEGRFGIKHSVDARFRVDDQNPTIHAATGYPMCIPRRAPVRDAVTNALVTDNDPLCPQANRPAPVAHHCRDFIDDGLGFSLPKGLNLVPPSGNPAFCGHFVMPPAPDASGGSGMPSDPDPRQQAPFEVGDYITFAGTLLRPAGTSPSLVSAHTVEASVGIFTSHGTLPSYLAIGQFGVGSADPSAVSVNGAAQETVDRMFLTAETTDVTTPVDIYFPDIDPRTGAVSYRWITPFEMSGESNPEITPDGPGAPIGGGITTQFTGPQSQRVRLRARKAPPGLLTSPTRDVLVVSRLLCNPDTTGTPSSVSQNSTYHNIATSPGCLTSQVVANGLASGRYEAPNFDFIFPENVQVGDTVVPNDLWALGFLSNGEGGPHGQGPLYPPPW</sequence>
<evidence type="ECO:0000313" key="3">
    <source>
        <dbReference type="Proteomes" id="UP000321534"/>
    </source>
</evidence>
<feature type="region of interest" description="Disordered" evidence="1">
    <location>
        <begin position="41"/>
        <end position="61"/>
    </location>
</feature>
<dbReference type="OrthoDB" id="4845198at2"/>
<comment type="caution">
    <text evidence="2">The sequence shown here is derived from an EMBL/GenBank/DDBJ whole genome shotgun (WGS) entry which is preliminary data.</text>
</comment>
<organism evidence="2 3">
    <name type="scientific">Terrabacter aerolatus</name>
    <dbReference type="NCBI Taxonomy" id="422442"/>
    <lineage>
        <taxon>Bacteria</taxon>
        <taxon>Bacillati</taxon>
        <taxon>Actinomycetota</taxon>
        <taxon>Actinomycetes</taxon>
        <taxon>Micrococcales</taxon>
        <taxon>Intrasporangiaceae</taxon>
        <taxon>Terrabacter</taxon>
    </lineage>
</organism>
<keyword evidence="3" id="KW-1185">Reference proteome</keyword>
<name>A0A512D0M2_9MICO</name>
<dbReference type="RefSeq" id="WP_147065569.1">
    <property type="nucleotide sequence ID" value="NZ_BAAARO010000026.1"/>
</dbReference>
<evidence type="ECO:0000313" key="2">
    <source>
        <dbReference type="EMBL" id="GEO30005.1"/>
    </source>
</evidence>
<proteinExistence type="predicted"/>
<accession>A0A512D0M2</accession>
<reference evidence="2 3" key="1">
    <citation type="submission" date="2019-07" db="EMBL/GenBank/DDBJ databases">
        <title>Whole genome shotgun sequence of Terrabacter aerolatus NBRC 106305.</title>
        <authorList>
            <person name="Hosoyama A."/>
            <person name="Uohara A."/>
            <person name="Ohji S."/>
            <person name="Ichikawa N."/>
        </authorList>
    </citation>
    <scope>NUCLEOTIDE SEQUENCE [LARGE SCALE GENOMIC DNA]</scope>
    <source>
        <strain evidence="2 3">NBRC 106305</strain>
    </source>
</reference>
<evidence type="ECO:0000256" key="1">
    <source>
        <dbReference type="SAM" id="MobiDB-lite"/>
    </source>
</evidence>
<dbReference type="AlphaFoldDB" id="A0A512D0M2"/>
<dbReference type="Proteomes" id="UP000321534">
    <property type="component" value="Unassembled WGS sequence"/>
</dbReference>